<dbReference type="Proteomes" id="UP000033924">
    <property type="component" value="Unassembled WGS sequence"/>
</dbReference>
<dbReference type="EMBL" id="JXNU01000003">
    <property type="protein sequence ID" value="KKF35510.1"/>
    <property type="molecule type" value="Genomic_DNA"/>
</dbReference>
<evidence type="ECO:0000313" key="5">
    <source>
        <dbReference type="EMBL" id="KKF35861.1"/>
    </source>
</evidence>
<name>A0A0M2K811_9GAMM</name>
<reference evidence="1 7" key="2">
    <citation type="submission" date="2016-01" db="EMBL/GenBank/DDBJ databases">
        <authorList>
            <person name="Oliw E.H."/>
        </authorList>
    </citation>
    <scope>NUCLEOTIDE SEQUENCE [LARGE SCALE GENOMIC DNA]</scope>
    <source>
        <strain evidence="1 7">MDcuke</strain>
    </source>
</reference>
<dbReference type="EMBL" id="CP013970">
    <property type="protein sequence ID" value="AXF77482.1"/>
    <property type="molecule type" value="Genomic_DNA"/>
</dbReference>
<dbReference type="AlphaFoldDB" id="A0A0M2K811"/>
<evidence type="ECO:0000313" key="2">
    <source>
        <dbReference type="EMBL" id="KKF34374.1"/>
    </source>
</evidence>
<dbReference type="RefSeq" id="WP_040465953.1">
    <property type="nucleotide sequence ID" value="NZ_CP013970.1"/>
</dbReference>
<dbReference type="EMBL" id="JXNU01000003">
    <property type="protein sequence ID" value="KKF34463.1"/>
    <property type="molecule type" value="Genomic_DNA"/>
</dbReference>
<evidence type="ECO:0000313" key="7">
    <source>
        <dbReference type="Proteomes" id="UP000264980"/>
    </source>
</evidence>
<evidence type="ECO:0000313" key="6">
    <source>
        <dbReference type="Proteomes" id="UP000033924"/>
    </source>
</evidence>
<dbReference type="PATRIC" id="fig|65700.7.peg.2238"/>
<accession>A0A0M2K811</accession>
<dbReference type="EMBL" id="JXNU01000003">
    <property type="protein sequence ID" value="KKF35861.1"/>
    <property type="molecule type" value="Genomic_DNA"/>
</dbReference>
<reference evidence="4 6" key="1">
    <citation type="submission" date="2015-01" db="EMBL/GenBank/DDBJ databases">
        <title>Erwinia tracheiphila.</title>
        <authorList>
            <person name="Shapiro L.R."/>
        </authorList>
    </citation>
    <scope>NUCLEOTIDE SEQUENCE [LARGE SCALE GENOMIC DNA]</scope>
    <source>
        <strain evidence="4 6">BuffGH</strain>
    </source>
</reference>
<keyword evidence="6" id="KW-1185">Reference proteome</keyword>
<dbReference type="Proteomes" id="UP000264980">
    <property type="component" value="Chromosome"/>
</dbReference>
<proteinExistence type="predicted"/>
<protein>
    <submittedName>
        <fullName evidence="4">Uncharacterized protein</fullName>
    </submittedName>
</protein>
<organism evidence="4 6">
    <name type="scientific">Erwinia tracheiphila</name>
    <dbReference type="NCBI Taxonomy" id="65700"/>
    <lineage>
        <taxon>Bacteria</taxon>
        <taxon>Pseudomonadati</taxon>
        <taxon>Pseudomonadota</taxon>
        <taxon>Gammaproteobacteria</taxon>
        <taxon>Enterobacterales</taxon>
        <taxon>Erwiniaceae</taxon>
        <taxon>Erwinia</taxon>
    </lineage>
</organism>
<evidence type="ECO:0000313" key="4">
    <source>
        <dbReference type="EMBL" id="KKF35510.1"/>
    </source>
</evidence>
<dbReference type="EMBL" id="JXNU01000004">
    <property type="protein sequence ID" value="KKF34374.1"/>
    <property type="molecule type" value="Genomic_DNA"/>
</dbReference>
<evidence type="ECO:0000313" key="3">
    <source>
        <dbReference type="EMBL" id="KKF34463.1"/>
    </source>
</evidence>
<gene>
    <name evidence="1" type="ORF">AV903_17825</name>
    <name evidence="3" type="ORF">SY86_01700</name>
    <name evidence="4" type="ORF">SY86_08850</name>
    <name evidence="5" type="ORF">SY86_11150</name>
    <name evidence="2" type="ORF">SY86_23630</name>
</gene>
<evidence type="ECO:0000313" key="1">
    <source>
        <dbReference type="EMBL" id="AXF77482.1"/>
    </source>
</evidence>
<sequence length="78" mass="8794">MAGFASFRSANSGHLFYIALQKSNGIYGLFWSETRKELISLRDDLTVRKAVMKTKTCQVIGYVALNFTGNEDWNSLVL</sequence>